<protein>
    <submittedName>
        <fullName evidence="2">Uncharacterized protein</fullName>
    </submittedName>
</protein>
<dbReference type="Proteomes" id="UP000186323">
    <property type="component" value="Chromosome I"/>
</dbReference>
<evidence type="ECO:0000313" key="2">
    <source>
        <dbReference type="EMBL" id="SFV73464.1"/>
    </source>
</evidence>
<feature type="region of interest" description="Disordered" evidence="1">
    <location>
        <begin position="42"/>
        <end position="65"/>
    </location>
</feature>
<dbReference type="KEGG" id="dpg:DESPIGER_1627"/>
<evidence type="ECO:0000313" key="3">
    <source>
        <dbReference type="Proteomes" id="UP000186323"/>
    </source>
</evidence>
<proteinExistence type="predicted"/>
<dbReference type="EMBL" id="LT630450">
    <property type="protein sequence ID" value="SFV73464.1"/>
    <property type="molecule type" value="Genomic_DNA"/>
</dbReference>
<name>A0A1K1LFJ2_9BACT</name>
<accession>A0A1K1LFJ2</accession>
<reference evidence="3" key="1">
    <citation type="submission" date="2016-10" db="EMBL/GenBank/DDBJ databases">
        <authorList>
            <person name="Wegmann U."/>
        </authorList>
    </citation>
    <scope>NUCLEOTIDE SEQUENCE [LARGE SCALE GENOMIC DNA]</scope>
</reference>
<gene>
    <name evidence="2" type="ORF">DESPIGER_1627</name>
</gene>
<evidence type="ECO:0000256" key="1">
    <source>
        <dbReference type="SAM" id="MobiDB-lite"/>
    </source>
</evidence>
<dbReference type="AlphaFoldDB" id="A0A1K1LFJ2"/>
<keyword evidence="3" id="KW-1185">Reference proteome</keyword>
<organism evidence="2 3">
    <name type="scientific">Desulfovibrio piger</name>
    <dbReference type="NCBI Taxonomy" id="901"/>
    <lineage>
        <taxon>Bacteria</taxon>
        <taxon>Pseudomonadati</taxon>
        <taxon>Thermodesulfobacteriota</taxon>
        <taxon>Desulfovibrionia</taxon>
        <taxon>Desulfovibrionales</taxon>
        <taxon>Desulfovibrionaceae</taxon>
        <taxon>Desulfovibrio</taxon>
    </lineage>
</organism>
<sequence>MLGIFEDYLGGHAALLVGVAVPGILLHACDDSVTFSDRIAKEKAKKNRRAPGRTGKGQGWKTALP</sequence>